<accession>A0ABV6L0M4</accession>
<dbReference type="Proteomes" id="UP001589738">
    <property type="component" value="Unassembled WGS sequence"/>
</dbReference>
<protein>
    <submittedName>
        <fullName evidence="1">YpiF family protein</fullName>
    </submittedName>
</protein>
<keyword evidence="2" id="KW-1185">Reference proteome</keyword>
<dbReference type="InterPro" id="IPR019615">
    <property type="entry name" value="DUF2487"/>
</dbReference>
<dbReference type="EMBL" id="JBHLUU010000124">
    <property type="protein sequence ID" value="MFC0477673.1"/>
    <property type="molecule type" value="Genomic_DNA"/>
</dbReference>
<sequence length="154" mass="17829">MKWVSQDMDMFLGAREYVDTAVLPLYPVSFGNDIKQSVAMTEFIQLLTIPLERQFKGRMIMLPGHSYLKNKSKEKLIEEAAVWEKELFDNGFKHVFFVTSDSVWKSLEGELKAGLIWLPSIPLAAMDEGARNNILEDQVKQLLQLFMQKWQEDV</sequence>
<evidence type="ECO:0000313" key="1">
    <source>
        <dbReference type="EMBL" id="MFC0477673.1"/>
    </source>
</evidence>
<proteinExistence type="predicted"/>
<gene>
    <name evidence="1" type="ORF">ACFFHF_21015</name>
</gene>
<comment type="caution">
    <text evidence="1">The sequence shown here is derived from an EMBL/GenBank/DDBJ whole genome shotgun (WGS) entry which is preliminary data.</text>
</comment>
<dbReference type="Pfam" id="PF10673">
    <property type="entry name" value="DUF2487"/>
    <property type="match status" value="1"/>
</dbReference>
<dbReference type="RefSeq" id="WP_340904482.1">
    <property type="nucleotide sequence ID" value="NZ_JBHLUU010000124.1"/>
</dbReference>
<reference evidence="1 2" key="1">
    <citation type="submission" date="2024-09" db="EMBL/GenBank/DDBJ databases">
        <authorList>
            <person name="Sun Q."/>
            <person name="Mori K."/>
        </authorList>
    </citation>
    <scope>NUCLEOTIDE SEQUENCE [LARGE SCALE GENOMIC DNA]</scope>
    <source>
        <strain evidence="1 2">CGMCC 1.9126</strain>
    </source>
</reference>
<evidence type="ECO:0000313" key="2">
    <source>
        <dbReference type="Proteomes" id="UP001589738"/>
    </source>
</evidence>
<organism evidence="1 2">
    <name type="scientific">Robertmurraya beringensis</name>
    <dbReference type="NCBI Taxonomy" id="641660"/>
    <lineage>
        <taxon>Bacteria</taxon>
        <taxon>Bacillati</taxon>
        <taxon>Bacillota</taxon>
        <taxon>Bacilli</taxon>
        <taxon>Bacillales</taxon>
        <taxon>Bacillaceae</taxon>
        <taxon>Robertmurraya</taxon>
    </lineage>
</organism>
<name>A0ABV6L0M4_9BACI</name>